<accession>A0A9W6YFU9</accession>
<evidence type="ECO:0000313" key="3">
    <source>
        <dbReference type="Proteomes" id="UP001165121"/>
    </source>
</evidence>
<name>A0A9W6YFU9_9STRA</name>
<reference evidence="2" key="1">
    <citation type="submission" date="2023-04" db="EMBL/GenBank/DDBJ databases">
        <title>Phytophthora fragariaefolia NBRC 109709.</title>
        <authorList>
            <person name="Ichikawa N."/>
            <person name="Sato H."/>
            <person name="Tonouchi N."/>
        </authorList>
    </citation>
    <scope>NUCLEOTIDE SEQUENCE</scope>
    <source>
        <strain evidence="2">NBRC 109709</strain>
    </source>
</reference>
<feature type="compositionally biased region" description="Polar residues" evidence="1">
    <location>
        <begin position="17"/>
        <end position="27"/>
    </location>
</feature>
<sequence>MQPIRATWMYVQLTSKTSTNGLGSRTSMKVAPTKLSPKGCAKATEGASGAKWTAVTALLRRRGSATPTEARPAPWKAVRRAPKGRDCAMPTAANRPRPSGALCRAA</sequence>
<organism evidence="2 3">
    <name type="scientific">Phytophthora fragariaefolia</name>
    <dbReference type="NCBI Taxonomy" id="1490495"/>
    <lineage>
        <taxon>Eukaryota</taxon>
        <taxon>Sar</taxon>
        <taxon>Stramenopiles</taxon>
        <taxon>Oomycota</taxon>
        <taxon>Peronosporomycetes</taxon>
        <taxon>Peronosporales</taxon>
        <taxon>Peronosporaceae</taxon>
        <taxon>Phytophthora</taxon>
    </lineage>
</organism>
<evidence type="ECO:0000313" key="2">
    <source>
        <dbReference type="EMBL" id="GMF62736.1"/>
    </source>
</evidence>
<protein>
    <submittedName>
        <fullName evidence="2">Unnamed protein product</fullName>
    </submittedName>
</protein>
<comment type="caution">
    <text evidence="2">The sequence shown here is derived from an EMBL/GenBank/DDBJ whole genome shotgun (WGS) entry which is preliminary data.</text>
</comment>
<feature type="region of interest" description="Disordered" evidence="1">
    <location>
        <begin position="62"/>
        <end position="106"/>
    </location>
</feature>
<dbReference type="Proteomes" id="UP001165121">
    <property type="component" value="Unassembled WGS sequence"/>
</dbReference>
<dbReference type="EMBL" id="BSXT01006651">
    <property type="protein sequence ID" value="GMF62736.1"/>
    <property type="molecule type" value="Genomic_DNA"/>
</dbReference>
<gene>
    <name evidence="2" type="ORF">Pfra01_002732900</name>
</gene>
<dbReference type="AlphaFoldDB" id="A0A9W6YFU9"/>
<proteinExistence type="predicted"/>
<keyword evidence="3" id="KW-1185">Reference proteome</keyword>
<evidence type="ECO:0000256" key="1">
    <source>
        <dbReference type="SAM" id="MobiDB-lite"/>
    </source>
</evidence>
<feature type="region of interest" description="Disordered" evidence="1">
    <location>
        <begin position="17"/>
        <end position="46"/>
    </location>
</feature>